<organism evidence="1 2">
    <name type="scientific">Paramagnetospirillum magneticum (strain ATCC 700264 / AMB-1)</name>
    <name type="common">Magnetospirillum magneticum</name>
    <dbReference type="NCBI Taxonomy" id="342108"/>
    <lineage>
        <taxon>Bacteria</taxon>
        <taxon>Pseudomonadati</taxon>
        <taxon>Pseudomonadota</taxon>
        <taxon>Alphaproteobacteria</taxon>
        <taxon>Rhodospirillales</taxon>
        <taxon>Magnetospirillaceae</taxon>
        <taxon>Paramagnetospirillum</taxon>
    </lineage>
</organism>
<dbReference type="Proteomes" id="UP000007058">
    <property type="component" value="Chromosome"/>
</dbReference>
<sequence length="125" mass="14114">MRRYIANNPKNRTTTMTAISPHPDFPARSLPVDENGICDWLADATPGATLIYYRGHLGHDRMPSTKVLPEVLRRQVVDVATRIQQAAEAERVFLLQRRLGVDDFSYLAIKAAGRPRSSITRGDRR</sequence>
<dbReference type="EMBL" id="AP007255">
    <property type="protein sequence ID" value="BAE49155.1"/>
    <property type="molecule type" value="Genomic_DNA"/>
</dbReference>
<evidence type="ECO:0000313" key="1">
    <source>
        <dbReference type="EMBL" id="BAE49155.1"/>
    </source>
</evidence>
<dbReference type="KEGG" id="mag:amb0351"/>
<gene>
    <name evidence="1" type="ordered locus">amb0351</name>
</gene>
<accession>Q2WAH0</accession>
<name>Q2WAH0_PARM1</name>
<keyword evidence="2" id="KW-1185">Reference proteome</keyword>
<dbReference type="AlphaFoldDB" id="Q2WAH0"/>
<protein>
    <submittedName>
        <fullName evidence="1">Uncharacterized protein</fullName>
    </submittedName>
</protein>
<proteinExistence type="predicted"/>
<dbReference type="STRING" id="342108.amb0351"/>
<reference evidence="1 2" key="1">
    <citation type="journal article" date="2005" name="DNA Res.">
        <title>Complete genome sequence of the facultative anaerobic magnetotactic bacterium Magnetospirillum sp. strain AMB-1.</title>
        <authorList>
            <person name="Matsunaga T."/>
            <person name="Okamura Y."/>
            <person name="Fukuda Y."/>
            <person name="Wahyudi A.T."/>
            <person name="Murase Y."/>
            <person name="Takeyama H."/>
        </authorList>
    </citation>
    <scope>NUCLEOTIDE SEQUENCE [LARGE SCALE GENOMIC DNA]</scope>
    <source>
        <strain evidence="2">ATCC 700264 / AMB-1</strain>
    </source>
</reference>
<dbReference type="HOGENOM" id="CLU_155206_0_0_5"/>
<evidence type="ECO:0000313" key="2">
    <source>
        <dbReference type="Proteomes" id="UP000007058"/>
    </source>
</evidence>